<dbReference type="AlphaFoldDB" id="A0A402C8J8"/>
<evidence type="ECO:0000313" key="1">
    <source>
        <dbReference type="EMBL" id="GCE39942.1"/>
    </source>
</evidence>
<reference evidence="1 2" key="1">
    <citation type="submission" date="2018-11" db="EMBL/GenBank/DDBJ databases">
        <title>Microbial catabolism of amino acid.</title>
        <authorList>
            <person name="Hibi M."/>
            <person name="Ogawa J."/>
        </authorList>
    </citation>
    <scope>NUCLEOTIDE SEQUENCE [LARGE SCALE GENOMIC DNA]</scope>
    <source>
        <strain evidence="1 2">C31-06</strain>
    </source>
</reference>
<name>A0A402C8J8_RHOWR</name>
<proteinExistence type="predicted"/>
<protein>
    <submittedName>
        <fullName evidence="1">Uncharacterized protein</fullName>
    </submittedName>
</protein>
<gene>
    <name evidence="1" type="ORF">Rhow_003585</name>
</gene>
<organism evidence="1 2">
    <name type="scientific">Rhodococcus wratislaviensis</name>
    <name type="common">Tsukamurella wratislaviensis</name>
    <dbReference type="NCBI Taxonomy" id="44752"/>
    <lineage>
        <taxon>Bacteria</taxon>
        <taxon>Bacillati</taxon>
        <taxon>Actinomycetota</taxon>
        <taxon>Actinomycetes</taxon>
        <taxon>Mycobacteriales</taxon>
        <taxon>Nocardiaceae</taxon>
        <taxon>Rhodococcus</taxon>
    </lineage>
</organism>
<sequence length="84" mass="8448">MPCIETFIATTGTEPGVTIFTVSGEQAISTGPYWVHWHNLATGASGVATVTHAEPAVVRSGIGPVTAVATGTNALAGSGMFFAV</sequence>
<accession>A0A402C8J8</accession>
<comment type="caution">
    <text evidence="1">The sequence shown here is derived from an EMBL/GenBank/DDBJ whole genome shotgun (WGS) entry which is preliminary data.</text>
</comment>
<keyword evidence="2" id="KW-1185">Reference proteome</keyword>
<evidence type="ECO:0000313" key="2">
    <source>
        <dbReference type="Proteomes" id="UP000287519"/>
    </source>
</evidence>
<dbReference type="Proteomes" id="UP000287519">
    <property type="component" value="Unassembled WGS sequence"/>
</dbReference>
<dbReference type="EMBL" id="BHYM01000034">
    <property type="protein sequence ID" value="GCE39942.1"/>
    <property type="molecule type" value="Genomic_DNA"/>
</dbReference>